<dbReference type="Proteomes" id="UP000240424">
    <property type="component" value="Unassembled WGS sequence"/>
</dbReference>
<sequence length="387" mass="42767">MGPFDGGQQRRAFEYEAYQALWRLWLTARRSAGGTSNWDSACELLQTYYTVGQARRDTEVCAMRIRYLEIAEPAPRLADFVPEPPYAGIPDAPRRLDQARYDYRLARARHPQREQHRLRELETTRALYAAMRDAQARAQAAAELARRREWQQSRWPEGVVLEADIYQLDGLSDQVKVQNSRIESRVRALTGLLHDGLKHLPDAPARDLGQSYRAGDAAAVAAHAASVLAGLPVPRCISPVATAAFAAEARELVVEYQLPTVDVIPAAESYRYDEDQEVVVGTERPASQVKVLYTNTIAQLTLLSLAAILALDIGRHIDVVVFNGVVDALDPRSGQPIRPCLITARVTAEEFAALDVTNASASACLDRLCVEMSQDPAEFVPVRPAPG</sequence>
<evidence type="ECO:0000313" key="1">
    <source>
        <dbReference type="EMBL" id="SPM42844.1"/>
    </source>
</evidence>
<protein>
    <submittedName>
        <fullName evidence="1">Uncharacterized protein</fullName>
    </submittedName>
</protein>
<keyword evidence="2" id="KW-1185">Reference proteome</keyword>
<dbReference type="RefSeq" id="WP_077081215.1">
    <property type="nucleotide sequence ID" value="NZ_FUEZ01000004.1"/>
</dbReference>
<reference evidence="1 2" key="1">
    <citation type="submission" date="2017-01" db="EMBL/GenBank/DDBJ databases">
        <authorList>
            <consortium name="Urmite Genomes"/>
        </authorList>
    </citation>
    <scope>NUCLEOTIDE SEQUENCE [LARGE SCALE GENOMIC DNA]</scope>
    <source>
        <strain evidence="1 2">AB215</strain>
    </source>
</reference>
<dbReference type="EMBL" id="FUEZ01000004">
    <property type="protein sequence ID" value="SPM42844.1"/>
    <property type="molecule type" value="Genomic_DNA"/>
</dbReference>
<name>A0A2U3PGE0_9MYCO</name>
<gene>
    <name evidence="1" type="ORF">MNAB215_5064</name>
</gene>
<proteinExistence type="predicted"/>
<dbReference type="AlphaFoldDB" id="A0A2U3PGE0"/>
<organism evidence="1 2">
    <name type="scientific">Mycobacterium numidiamassiliense</name>
    <dbReference type="NCBI Taxonomy" id="1841861"/>
    <lineage>
        <taxon>Bacteria</taxon>
        <taxon>Bacillati</taxon>
        <taxon>Actinomycetota</taxon>
        <taxon>Actinomycetes</taxon>
        <taxon>Mycobacteriales</taxon>
        <taxon>Mycobacteriaceae</taxon>
        <taxon>Mycobacterium</taxon>
    </lineage>
</organism>
<dbReference type="STRING" id="1841861.GCA_900157365_03384"/>
<evidence type="ECO:0000313" key="2">
    <source>
        <dbReference type="Proteomes" id="UP000240424"/>
    </source>
</evidence>
<dbReference type="OrthoDB" id="3206608at2"/>
<accession>A0A2U3PGE0</accession>